<feature type="binding site" evidence="5 9">
    <location>
        <position position="416"/>
    </location>
    <ligand>
        <name>substrate</name>
    </ligand>
</feature>
<sequence>MNIRKIKFQPKKPDEISRLVAWESDYGQEVEQVVKDIIGSVRHMGDKALVDYTEKLDRHLVNDVKQLRVSQEQLVEAWESIGDEVRKALQLAKNRISEYAERQKITNWQLTEADGSIMGQKITPLDSVGLYVPGGQAAYPSSVLMNAIPAKVAGVSRLVMTSPAMDGELNQYVLAAAFLCEVDEYYTIGGAQAIAALAYGTESISPVDKIVGPGNIFVATAKRQVFGQVDIDMMAGPSEIAIIGDGSAPAKWAAADLFSQAEHDVNAQAILITTSEAYANEVVEAMRSMLNDMPRREIIEQSMTERGAVILVDDIEQAVAVVDLIAPEHLEILTENAMDIAQRVKHAGAIFVGPYSCEALGDYVAGPNHVLPTSGTARFSSPLGVYDFQKRSSLIYCTADKASELAKSAKRLAETEGLPAHALSAQLRIQFES</sequence>
<dbReference type="PIRSF" id="PIRSF000099">
    <property type="entry name" value="Histidinol_dh"/>
    <property type="match status" value="1"/>
</dbReference>
<dbReference type="InParanoid" id="A0A6N7EW17"/>
<dbReference type="GO" id="GO:0000105">
    <property type="term" value="P:L-histidine biosynthetic process"/>
    <property type="evidence" value="ECO:0007669"/>
    <property type="project" value="UniProtKB-UniRule"/>
</dbReference>
<evidence type="ECO:0000256" key="9">
    <source>
        <dbReference type="PIRSR" id="PIRSR000099-3"/>
    </source>
</evidence>
<dbReference type="EC" id="1.1.1.23" evidence="5"/>
<dbReference type="EMBL" id="WHNW01000010">
    <property type="protein sequence ID" value="MPV86692.1"/>
    <property type="molecule type" value="Genomic_DNA"/>
</dbReference>
<feature type="active site" description="Proton acceptor" evidence="5 7">
    <location>
        <position position="328"/>
    </location>
</feature>
<feature type="binding site" evidence="5 10">
    <location>
        <position position="362"/>
    </location>
    <ligand>
        <name>Zn(2+)</name>
        <dbReference type="ChEBI" id="CHEBI:29105"/>
    </ligand>
</feature>
<proteinExistence type="inferred from homology"/>
<name>A0A6N7EW17_9GAMM</name>
<dbReference type="SUPFAM" id="SSF53720">
    <property type="entry name" value="ALDH-like"/>
    <property type="match status" value="1"/>
</dbReference>
<dbReference type="HAMAP" id="MF_01024">
    <property type="entry name" value="HisD"/>
    <property type="match status" value="1"/>
</dbReference>
<feature type="binding site" evidence="5 10">
    <location>
        <position position="263"/>
    </location>
    <ligand>
        <name>Zn(2+)</name>
        <dbReference type="ChEBI" id="CHEBI:29105"/>
    </ligand>
</feature>
<dbReference type="InterPro" id="IPR012131">
    <property type="entry name" value="Hstdl_DH"/>
</dbReference>
<feature type="binding site" evidence="5 9">
    <location>
        <position position="263"/>
    </location>
    <ligand>
        <name>substrate</name>
    </ligand>
</feature>
<evidence type="ECO:0000256" key="7">
    <source>
        <dbReference type="PIRSR" id="PIRSR000099-1"/>
    </source>
</evidence>
<comment type="similarity">
    <text evidence="1 5 6 11">Belongs to the histidinol dehydrogenase family.</text>
</comment>
<keyword evidence="5 8" id="KW-0520">NAD</keyword>
<keyword evidence="3 5" id="KW-0862">Zinc</keyword>
<protein>
    <recommendedName>
        <fullName evidence="5">Histidinol dehydrogenase</fullName>
        <shortName evidence="5">HDH</shortName>
        <ecNumber evidence="5">1.1.1.23</ecNumber>
    </recommendedName>
</protein>
<feature type="active site" description="Proton acceptor" evidence="5 7">
    <location>
        <position position="329"/>
    </location>
</feature>
<feature type="binding site" evidence="5 8">
    <location>
        <position position="215"/>
    </location>
    <ligand>
        <name>NAD(+)</name>
        <dbReference type="ChEBI" id="CHEBI:57540"/>
    </ligand>
</feature>
<dbReference type="FunFam" id="3.40.50.1980:FF:000026">
    <property type="entry name" value="Histidinol dehydrogenase"/>
    <property type="match status" value="1"/>
</dbReference>
<dbReference type="FunCoup" id="A0A6N7EW17">
    <property type="interactions" value="521"/>
</dbReference>
<evidence type="ECO:0000256" key="2">
    <source>
        <dbReference type="ARBA" id="ARBA00022723"/>
    </source>
</evidence>
<dbReference type="NCBIfam" id="TIGR00069">
    <property type="entry name" value="hisD"/>
    <property type="match status" value="1"/>
</dbReference>
<dbReference type="PANTHER" id="PTHR21256:SF2">
    <property type="entry name" value="HISTIDINE BIOSYNTHESIS TRIFUNCTIONAL PROTEIN"/>
    <property type="match status" value="1"/>
</dbReference>
<feature type="binding site" evidence="5 10">
    <location>
        <position position="260"/>
    </location>
    <ligand>
        <name>Zn(2+)</name>
        <dbReference type="ChEBI" id="CHEBI:29105"/>
    </ligand>
</feature>
<comment type="caution">
    <text evidence="12">The sequence shown here is derived from an EMBL/GenBank/DDBJ whole genome shotgun (WGS) entry which is preliminary data.</text>
</comment>
<evidence type="ECO:0000256" key="10">
    <source>
        <dbReference type="PIRSR" id="PIRSR000099-4"/>
    </source>
</evidence>
<comment type="pathway">
    <text evidence="5">Amino-acid biosynthesis; L-histidine biosynthesis; L-histidine from 5-phospho-alpha-D-ribose 1-diphosphate: step 9/9.</text>
</comment>
<evidence type="ECO:0000256" key="4">
    <source>
        <dbReference type="ARBA" id="ARBA00023002"/>
    </source>
</evidence>
<feature type="binding site" evidence="5 10">
    <location>
        <position position="421"/>
    </location>
    <ligand>
        <name>Zn(2+)</name>
        <dbReference type="ChEBI" id="CHEBI:29105"/>
    </ligand>
</feature>
<evidence type="ECO:0000256" key="5">
    <source>
        <dbReference type="HAMAP-Rule" id="MF_01024"/>
    </source>
</evidence>
<dbReference type="GO" id="GO:0004399">
    <property type="term" value="F:histidinol dehydrogenase activity"/>
    <property type="evidence" value="ECO:0007669"/>
    <property type="project" value="UniProtKB-UniRule"/>
</dbReference>
<evidence type="ECO:0000256" key="6">
    <source>
        <dbReference type="PIRNR" id="PIRNR000099"/>
    </source>
</evidence>
<keyword evidence="13" id="KW-1185">Reference proteome</keyword>
<comment type="catalytic activity">
    <reaction evidence="5">
        <text>L-histidinol + 2 NAD(+) + H2O = L-histidine + 2 NADH + 3 H(+)</text>
        <dbReference type="Rhea" id="RHEA:20641"/>
        <dbReference type="ChEBI" id="CHEBI:15377"/>
        <dbReference type="ChEBI" id="CHEBI:15378"/>
        <dbReference type="ChEBI" id="CHEBI:57540"/>
        <dbReference type="ChEBI" id="CHEBI:57595"/>
        <dbReference type="ChEBI" id="CHEBI:57699"/>
        <dbReference type="ChEBI" id="CHEBI:57945"/>
        <dbReference type="EC" id="1.1.1.23"/>
    </reaction>
</comment>
<dbReference type="Proteomes" id="UP000471298">
    <property type="component" value="Unassembled WGS sequence"/>
</dbReference>
<dbReference type="CDD" id="cd06572">
    <property type="entry name" value="Histidinol_dh"/>
    <property type="match status" value="1"/>
</dbReference>
<accession>A0A6N7EW17</accession>
<dbReference type="Pfam" id="PF00815">
    <property type="entry name" value="Histidinol_dh"/>
    <property type="match status" value="1"/>
</dbReference>
<keyword evidence="5" id="KW-0368">Histidine biosynthesis</keyword>
<dbReference type="InterPro" id="IPR016161">
    <property type="entry name" value="Ald_DH/histidinol_DH"/>
</dbReference>
<dbReference type="GO" id="GO:0005829">
    <property type="term" value="C:cytosol"/>
    <property type="evidence" value="ECO:0007669"/>
    <property type="project" value="TreeGrafter"/>
</dbReference>
<dbReference type="GO" id="GO:0008270">
    <property type="term" value="F:zinc ion binding"/>
    <property type="evidence" value="ECO:0007669"/>
    <property type="project" value="UniProtKB-UniRule"/>
</dbReference>
<dbReference type="PANTHER" id="PTHR21256">
    <property type="entry name" value="HISTIDINOL DEHYDROGENASE HDH"/>
    <property type="match status" value="1"/>
</dbReference>
<keyword evidence="5" id="KW-0028">Amino-acid biosynthesis</keyword>
<feature type="binding site" evidence="5 9">
    <location>
        <position position="329"/>
    </location>
    <ligand>
        <name>substrate</name>
    </ligand>
</feature>
<evidence type="ECO:0000313" key="13">
    <source>
        <dbReference type="Proteomes" id="UP000471298"/>
    </source>
</evidence>
<organism evidence="12 13">
    <name type="scientific">Ostreibacterium oceani</name>
    <dbReference type="NCBI Taxonomy" id="2654998"/>
    <lineage>
        <taxon>Bacteria</taxon>
        <taxon>Pseudomonadati</taxon>
        <taxon>Pseudomonadota</taxon>
        <taxon>Gammaproteobacteria</taxon>
        <taxon>Cardiobacteriales</taxon>
        <taxon>Ostreibacteriaceae</taxon>
        <taxon>Ostreibacterium</taxon>
    </lineage>
</organism>
<dbReference type="FunFam" id="3.40.50.1980:FF:000001">
    <property type="entry name" value="Histidinol dehydrogenase"/>
    <property type="match status" value="1"/>
</dbReference>
<evidence type="ECO:0000256" key="1">
    <source>
        <dbReference type="ARBA" id="ARBA00010178"/>
    </source>
</evidence>
<dbReference type="PRINTS" id="PR00083">
    <property type="entry name" value="HOLDHDRGNASE"/>
</dbReference>
<reference evidence="12 13" key="1">
    <citation type="submission" date="2019-10" db="EMBL/GenBank/DDBJ databases">
        <title>Cardiobacteriales fam. a chemoheterotrophic member of the order Cardiobacteriales, and proposal of Cardiobacteriales fam. nov.</title>
        <authorList>
            <person name="Wang C."/>
        </authorList>
    </citation>
    <scope>NUCLEOTIDE SEQUENCE [LARGE SCALE GENOMIC DNA]</scope>
    <source>
        <strain evidence="12 13">ML27</strain>
    </source>
</reference>
<gene>
    <name evidence="5 12" type="primary">hisD</name>
    <name evidence="12" type="ORF">GCU85_08140</name>
</gene>
<feature type="binding site" evidence="5 9">
    <location>
        <position position="421"/>
    </location>
    <ligand>
        <name>substrate</name>
    </ligand>
</feature>
<feature type="binding site" evidence="5 8">
    <location>
        <position position="192"/>
    </location>
    <ligand>
        <name>NAD(+)</name>
        <dbReference type="ChEBI" id="CHEBI:57540"/>
    </ligand>
</feature>
<evidence type="ECO:0000256" key="8">
    <source>
        <dbReference type="PIRSR" id="PIRSR000099-2"/>
    </source>
</evidence>
<evidence type="ECO:0000256" key="11">
    <source>
        <dbReference type="RuleBase" id="RU004175"/>
    </source>
</evidence>
<keyword evidence="2 5" id="KW-0479">Metal-binding</keyword>
<evidence type="ECO:0000313" key="12">
    <source>
        <dbReference type="EMBL" id="MPV86692.1"/>
    </source>
</evidence>
<keyword evidence="4 5" id="KW-0560">Oxidoreductase</keyword>
<feature type="binding site" evidence="5 9">
    <location>
        <position position="260"/>
    </location>
    <ligand>
        <name>substrate</name>
    </ligand>
</feature>
<dbReference type="AlphaFoldDB" id="A0A6N7EW17"/>
<comment type="function">
    <text evidence="5">Catalyzes the sequential NAD-dependent oxidations of L-histidinol to L-histidinaldehyde and then to L-histidine.</text>
</comment>
<comment type="cofactor">
    <cofactor evidence="5 10">
        <name>Zn(2+)</name>
        <dbReference type="ChEBI" id="CHEBI:29105"/>
    </cofactor>
    <text evidence="5 10">Binds 1 zinc ion per subunit.</text>
</comment>
<dbReference type="UniPathway" id="UPA00031">
    <property type="reaction ID" value="UER00014"/>
</dbReference>
<dbReference type="Gene3D" id="3.40.50.1980">
    <property type="entry name" value="Nitrogenase molybdenum iron protein domain"/>
    <property type="match status" value="2"/>
</dbReference>
<feature type="binding site" evidence="5 8">
    <location>
        <position position="131"/>
    </location>
    <ligand>
        <name>NAD(+)</name>
        <dbReference type="ChEBI" id="CHEBI:57540"/>
    </ligand>
</feature>
<feature type="binding site" evidence="5 9">
    <location>
        <position position="362"/>
    </location>
    <ligand>
        <name>substrate</name>
    </ligand>
</feature>
<dbReference type="Gene3D" id="1.20.5.1300">
    <property type="match status" value="1"/>
</dbReference>
<dbReference type="InterPro" id="IPR022695">
    <property type="entry name" value="Histidinol_DH_monofunct"/>
</dbReference>
<dbReference type="GO" id="GO:0051287">
    <property type="term" value="F:NAD binding"/>
    <property type="evidence" value="ECO:0007669"/>
    <property type="project" value="InterPro"/>
</dbReference>
<dbReference type="RefSeq" id="WP_152810685.1">
    <property type="nucleotide sequence ID" value="NZ_WHNW01000010.1"/>
</dbReference>
<feature type="binding site" evidence="5 9">
    <location>
        <position position="238"/>
    </location>
    <ligand>
        <name>substrate</name>
    </ligand>
</feature>
<evidence type="ECO:0000256" key="3">
    <source>
        <dbReference type="ARBA" id="ARBA00022833"/>
    </source>
</evidence>